<evidence type="ECO:0000256" key="5">
    <source>
        <dbReference type="ARBA" id="ARBA00022679"/>
    </source>
</evidence>
<dbReference type="CDD" id="cd00739">
    <property type="entry name" value="DHPS"/>
    <property type="match status" value="1"/>
</dbReference>
<reference evidence="10" key="1">
    <citation type="submission" date="2018-05" db="EMBL/GenBank/DDBJ databases">
        <authorList>
            <person name="Lanie J.A."/>
            <person name="Ng W.-L."/>
            <person name="Kazmierczak K.M."/>
            <person name="Andrzejewski T.M."/>
            <person name="Davidsen T.M."/>
            <person name="Wayne K.J."/>
            <person name="Tettelin H."/>
            <person name="Glass J.I."/>
            <person name="Rusch D."/>
            <person name="Podicherti R."/>
            <person name="Tsui H.-C.T."/>
            <person name="Winkler M.E."/>
        </authorList>
    </citation>
    <scope>NUCLEOTIDE SEQUENCE</scope>
</reference>
<dbReference type="InterPro" id="IPR045031">
    <property type="entry name" value="DHP_synth-like"/>
</dbReference>
<dbReference type="InterPro" id="IPR000489">
    <property type="entry name" value="Pterin-binding_dom"/>
</dbReference>
<evidence type="ECO:0000259" key="9">
    <source>
        <dbReference type="PROSITE" id="PS50972"/>
    </source>
</evidence>
<proteinExistence type="predicted"/>
<evidence type="ECO:0000256" key="1">
    <source>
        <dbReference type="ARBA" id="ARBA00000012"/>
    </source>
</evidence>
<dbReference type="InterPro" id="IPR006390">
    <property type="entry name" value="DHP_synth_dom"/>
</dbReference>
<sequence>MGIVNVTPDSFSDGGQLRQAGANLFKVDVDKTLRRTKQMVDEGAVFIDVGGESTRPGAQQITADEELERVIPVVEAISRNFDICVSVDSSKAIVIEEAINAGAEVVNDIRALQNEAMLQKVVNSNVAICLMHMQGHPQTMQHNCNYDDVTAEVLAFLKARILICERNGVVKERLLVDPGFGFGKTLKHNYQLLKYLPNFEVMELPVLIGVSRKSMIGDVVGKAADQRLAGSIAATTYALLGGANIIRTHDVAATVDAIRVHSAYLDA</sequence>
<dbReference type="PANTHER" id="PTHR20941:SF1">
    <property type="entry name" value="FOLIC ACID SYNTHESIS PROTEIN FOL1"/>
    <property type="match status" value="1"/>
</dbReference>
<evidence type="ECO:0000313" key="10">
    <source>
        <dbReference type="EMBL" id="SUZ61336.1"/>
    </source>
</evidence>
<keyword evidence="6" id="KW-0479">Metal-binding</keyword>
<dbReference type="GO" id="GO:0046872">
    <property type="term" value="F:metal ion binding"/>
    <property type="evidence" value="ECO:0007669"/>
    <property type="project" value="UniProtKB-KW"/>
</dbReference>
<comment type="catalytic activity">
    <reaction evidence="1">
        <text>(7,8-dihydropterin-6-yl)methyl diphosphate + 4-aminobenzoate = 7,8-dihydropteroate + diphosphate</text>
        <dbReference type="Rhea" id="RHEA:19949"/>
        <dbReference type="ChEBI" id="CHEBI:17836"/>
        <dbReference type="ChEBI" id="CHEBI:17839"/>
        <dbReference type="ChEBI" id="CHEBI:33019"/>
        <dbReference type="ChEBI" id="CHEBI:72950"/>
        <dbReference type="EC" id="2.5.1.15"/>
    </reaction>
</comment>
<dbReference type="PROSITE" id="PS50972">
    <property type="entry name" value="PTERIN_BINDING"/>
    <property type="match status" value="1"/>
</dbReference>
<organism evidence="10">
    <name type="scientific">marine metagenome</name>
    <dbReference type="NCBI Taxonomy" id="408172"/>
    <lineage>
        <taxon>unclassified sequences</taxon>
        <taxon>metagenomes</taxon>
        <taxon>ecological metagenomes</taxon>
    </lineage>
</organism>
<evidence type="ECO:0000256" key="7">
    <source>
        <dbReference type="ARBA" id="ARBA00022842"/>
    </source>
</evidence>
<dbReference type="GO" id="GO:0005829">
    <property type="term" value="C:cytosol"/>
    <property type="evidence" value="ECO:0007669"/>
    <property type="project" value="TreeGrafter"/>
</dbReference>
<dbReference type="PANTHER" id="PTHR20941">
    <property type="entry name" value="FOLATE SYNTHESIS PROTEINS"/>
    <property type="match status" value="1"/>
</dbReference>
<comment type="cofactor">
    <cofactor evidence="2">
        <name>Mg(2+)</name>
        <dbReference type="ChEBI" id="CHEBI:18420"/>
    </cofactor>
</comment>
<dbReference type="NCBIfam" id="TIGR01496">
    <property type="entry name" value="DHPS"/>
    <property type="match status" value="1"/>
</dbReference>
<dbReference type="GO" id="GO:0004156">
    <property type="term" value="F:dihydropteroate synthase activity"/>
    <property type="evidence" value="ECO:0007669"/>
    <property type="project" value="UniProtKB-EC"/>
</dbReference>
<dbReference type="GO" id="GO:0046656">
    <property type="term" value="P:folic acid biosynthetic process"/>
    <property type="evidence" value="ECO:0007669"/>
    <property type="project" value="UniProtKB-KW"/>
</dbReference>
<dbReference type="GO" id="GO:0046654">
    <property type="term" value="P:tetrahydrofolate biosynthetic process"/>
    <property type="evidence" value="ECO:0007669"/>
    <property type="project" value="TreeGrafter"/>
</dbReference>
<dbReference type="EMBL" id="UINC01000797">
    <property type="protein sequence ID" value="SUZ61336.1"/>
    <property type="molecule type" value="Genomic_DNA"/>
</dbReference>
<keyword evidence="7" id="KW-0460">Magnesium</keyword>
<gene>
    <name evidence="10" type="ORF">METZ01_LOCUS14190</name>
</gene>
<keyword evidence="8" id="KW-0289">Folate biosynthesis</keyword>
<comment type="pathway">
    <text evidence="3">Cofactor biosynthesis; tetrahydrofolate biosynthesis; 7,8-dihydrofolate from 2-amino-4-hydroxy-6-hydroxymethyl-7,8-dihydropteridine diphosphate and 4-aminobenzoate: step 1/2.</text>
</comment>
<evidence type="ECO:0000256" key="4">
    <source>
        <dbReference type="ARBA" id="ARBA00012458"/>
    </source>
</evidence>
<feature type="domain" description="Pterin-binding" evidence="9">
    <location>
        <begin position="1"/>
        <end position="259"/>
    </location>
</feature>
<evidence type="ECO:0000256" key="2">
    <source>
        <dbReference type="ARBA" id="ARBA00001946"/>
    </source>
</evidence>
<evidence type="ECO:0000256" key="6">
    <source>
        <dbReference type="ARBA" id="ARBA00022723"/>
    </source>
</evidence>
<name>A0A381P322_9ZZZZ</name>
<keyword evidence="5" id="KW-0808">Transferase</keyword>
<dbReference type="SUPFAM" id="SSF51717">
    <property type="entry name" value="Dihydropteroate synthetase-like"/>
    <property type="match status" value="1"/>
</dbReference>
<dbReference type="AlphaFoldDB" id="A0A381P322"/>
<accession>A0A381P322</accession>
<dbReference type="EC" id="2.5.1.15" evidence="4"/>
<evidence type="ECO:0000256" key="3">
    <source>
        <dbReference type="ARBA" id="ARBA00004763"/>
    </source>
</evidence>
<dbReference type="InterPro" id="IPR011005">
    <property type="entry name" value="Dihydropteroate_synth-like_sf"/>
</dbReference>
<evidence type="ECO:0000256" key="8">
    <source>
        <dbReference type="ARBA" id="ARBA00022909"/>
    </source>
</evidence>
<protein>
    <recommendedName>
        <fullName evidence="4">dihydropteroate synthase</fullName>
        <ecNumber evidence="4">2.5.1.15</ecNumber>
    </recommendedName>
</protein>
<dbReference type="Gene3D" id="3.20.20.20">
    <property type="entry name" value="Dihydropteroate synthase-like"/>
    <property type="match status" value="1"/>
</dbReference>
<dbReference type="Pfam" id="PF00809">
    <property type="entry name" value="Pterin_bind"/>
    <property type="match status" value="1"/>
</dbReference>